<feature type="region of interest" description="Disordered" evidence="1">
    <location>
        <begin position="27"/>
        <end position="83"/>
    </location>
</feature>
<evidence type="ECO:0000313" key="2">
    <source>
        <dbReference type="EMBL" id="TRY76039.1"/>
    </source>
</evidence>
<gene>
    <name evidence="2" type="ORF">DNTS_031948</name>
</gene>
<sequence length="279" mass="31981">MGPRDKSTPLFPLKKLKLAFKLKLEEKERRRRKESDVKLETQKGETPHQTSHMALHLRRRERSGRVEKRRVQSGRRKNESERETWLSSLGELETVNVENSESEGKAKMAALINELPQLTFDPYACLKTRSIASLQLRQKGHDPGDGFCRPQTVLKDQEVDCLNAAVERQLWLWGLAQGQWFVQCTHGRFHDEEDGSSQDTSLFARFIEVFGSCKILTTGRGEELELPAPQTFTCPEMRGISHNGNNRRRHEALSISPESTTNLHLEAYCKVLGPWRSAF</sequence>
<evidence type="ECO:0000256" key="1">
    <source>
        <dbReference type="SAM" id="MobiDB-lite"/>
    </source>
</evidence>
<organism evidence="2 3">
    <name type="scientific">Danionella cerebrum</name>
    <dbReference type="NCBI Taxonomy" id="2873325"/>
    <lineage>
        <taxon>Eukaryota</taxon>
        <taxon>Metazoa</taxon>
        <taxon>Chordata</taxon>
        <taxon>Craniata</taxon>
        <taxon>Vertebrata</taxon>
        <taxon>Euteleostomi</taxon>
        <taxon>Actinopterygii</taxon>
        <taxon>Neopterygii</taxon>
        <taxon>Teleostei</taxon>
        <taxon>Ostariophysi</taxon>
        <taxon>Cypriniformes</taxon>
        <taxon>Danionidae</taxon>
        <taxon>Danioninae</taxon>
        <taxon>Danionella</taxon>
    </lineage>
</organism>
<dbReference type="EMBL" id="SRMA01026707">
    <property type="protein sequence ID" value="TRY76039.1"/>
    <property type="molecule type" value="Genomic_DNA"/>
</dbReference>
<comment type="caution">
    <text evidence="2">The sequence shown here is derived from an EMBL/GenBank/DDBJ whole genome shotgun (WGS) entry which is preliminary data.</text>
</comment>
<accession>A0A553PED1</accession>
<protein>
    <submittedName>
        <fullName evidence="2">Uncharacterized protein</fullName>
    </submittedName>
</protein>
<proteinExistence type="predicted"/>
<reference evidence="2 3" key="1">
    <citation type="journal article" date="2019" name="Sci. Data">
        <title>Hybrid genome assembly and annotation of Danionella translucida.</title>
        <authorList>
            <person name="Kadobianskyi M."/>
            <person name="Schulze L."/>
            <person name="Schuelke M."/>
            <person name="Judkewitz B."/>
        </authorList>
    </citation>
    <scope>NUCLEOTIDE SEQUENCE [LARGE SCALE GENOMIC DNA]</scope>
    <source>
        <strain evidence="2 3">Bolton</strain>
    </source>
</reference>
<feature type="compositionally biased region" description="Basic and acidic residues" evidence="1">
    <location>
        <begin position="63"/>
        <end position="83"/>
    </location>
</feature>
<dbReference type="Proteomes" id="UP000316079">
    <property type="component" value="Unassembled WGS sequence"/>
</dbReference>
<name>A0A553PED1_9TELE</name>
<evidence type="ECO:0000313" key="3">
    <source>
        <dbReference type="Proteomes" id="UP000316079"/>
    </source>
</evidence>
<feature type="compositionally biased region" description="Basic and acidic residues" evidence="1">
    <location>
        <begin position="27"/>
        <end position="46"/>
    </location>
</feature>
<keyword evidence="3" id="KW-1185">Reference proteome</keyword>
<dbReference type="AlphaFoldDB" id="A0A553PED1"/>